<dbReference type="EMBL" id="CAJNJA010014373">
    <property type="protein sequence ID" value="CAE7340974.1"/>
    <property type="molecule type" value="Genomic_DNA"/>
</dbReference>
<dbReference type="Proteomes" id="UP000601435">
    <property type="component" value="Unassembled WGS sequence"/>
</dbReference>
<keyword evidence="3" id="KW-0732">Signal</keyword>
<keyword evidence="1" id="KW-0175">Coiled coil</keyword>
<name>A0A812P5L4_9DINO</name>
<feature type="chain" id="PRO_5032363942" evidence="3">
    <location>
        <begin position="17"/>
        <end position="601"/>
    </location>
</feature>
<dbReference type="AlphaFoldDB" id="A0A812P5L4"/>
<organism evidence="4 5">
    <name type="scientific">Symbiodinium necroappetens</name>
    <dbReference type="NCBI Taxonomy" id="1628268"/>
    <lineage>
        <taxon>Eukaryota</taxon>
        <taxon>Sar</taxon>
        <taxon>Alveolata</taxon>
        <taxon>Dinophyceae</taxon>
        <taxon>Suessiales</taxon>
        <taxon>Symbiodiniaceae</taxon>
        <taxon>Symbiodinium</taxon>
    </lineage>
</organism>
<evidence type="ECO:0000313" key="5">
    <source>
        <dbReference type="Proteomes" id="UP000601435"/>
    </source>
</evidence>
<comment type="caution">
    <text evidence="4">The sequence shown here is derived from an EMBL/GenBank/DDBJ whole genome shotgun (WGS) entry which is preliminary data.</text>
</comment>
<gene>
    <name evidence="4" type="ORF">SNEC2469_LOCUS8779</name>
</gene>
<feature type="compositionally biased region" description="Low complexity" evidence="2">
    <location>
        <begin position="135"/>
        <end position="147"/>
    </location>
</feature>
<feature type="compositionally biased region" description="Polar residues" evidence="2">
    <location>
        <begin position="247"/>
        <end position="263"/>
    </location>
</feature>
<reference evidence="4" key="1">
    <citation type="submission" date="2021-02" db="EMBL/GenBank/DDBJ databases">
        <authorList>
            <person name="Dougan E. K."/>
            <person name="Rhodes N."/>
            <person name="Thang M."/>
            <person name="Chan C."/>
        </authorList>
    </citation>
    <scope>NUCLEOTIDE SEQUENCE</scope>
</reference>
<dbReference type="OrthoDB" id="442983at2759"/>
<feature type="coiled-coil region" evidence="1">
    <location>
        <begin position="151"/>
        <end position="178"/>
    </location>
</feature>
<proteinExistence type="predicted"/>
<keyword evidence="5" id="KW-1185">Reference proteome</keyword>
<accession>A0A812P5L4</accession>
<feature type="signal peptide" evidence="3">
    <location>
        <begin position="1"/>
        <end position="16"/>
    </location>
</feature>
<evidence type="ECO:0000256" key="2">
    <source>
        <dbReference type="SAM" id="MobiDB-lite"/>
    </source>
</evidence>
<feature type="region of interest" description="Disordered" evidence="2">
    <location>
        <begin position="306"/>
        <end position="370"/>
    </location>
</feature>
<evidence type="ECO:0000256" key="1">
    <source>
        <dbReference type="SAM" id="Coils"/>
    </source>
</evidence>
<feature type="region of interest" description="Disordered" evidence="2">
    <location>
        <begin position="232"/>
        <end position="291"/>
    </location>
</feature>
<protein>
    <submittedName>
        <fullName evidence="4">Uncharacterized protein</fullName>
    </submittedName>
</protein>
<feature type="compositionally biased region" description="Basic and acidic residues" evidence="2">
    <location>
        <begin position="306"/>
        <end position="320"/>
    </location>
</feature>
<evidence type="ECO:0000256" key="3">
    <source>
        <dbReference type="SAM" id="SignalP"/>
    </source>
</evidence>
<evidence type="ECO:0000313" key="4">
    <source>
        <dbReference type="EMBL" id="CAE7340974.1"/>
    </source>
</evidence>
<sequence length="601" mass="66642">MLWAQALALGLYVGLGQQVEDDALRVHFTEQALVLEVRSQARQVAEGSSFSNLSGPLSVLRLLESQLADLKGRDTIVELKATQNLTEIRAEAVQLECTADHLLVDLSKVLEASERLALAGNRTTALGDAVRQSRSESSAHAGSGAHSCGERHRLRRRLQQLHEEARSTAAEKEDMERLLGTMQVHVSRIREEAVQGRRALNATRALEALASKDVLEKEHGYQKALEELTHLNEVVHATRRREHRQSDNGTPRNRSEPNVGSGNASRESARDAAERARVVETTPRSRNDTDFGVEKLIQVHLLRAQKPDESFHKGRQDARKTPCHKHKSSLPGHVDGFPAEPDLGSTPEVSADSAEPEEDLPNRAVPGKPDPAIDAAAESIHPEDAQKPTVDLAKGLTCHACGPPLVASTTGPSFPDWYEEADWGELWSEQERLARQLPDLYRRWEAAQNHSRGMLKACLVAEDAERQLRAAVDYHLKAIQLVSVHFNATKAKLLRLRGRARIARDALERLPRCRHAGKRTRPRREDLETKLKEDLRHLFLLGWLIAQGVAAGQHEPNSMLGGIWWYQRDAALVHAATTGSQGRGPEVASVVLKKLTNEWSP</sequence>
<feature type="region of interest" description="Disordered" evidence="2">
    <location>
        <begin position="129"/>
        <end position="150"/>
    </location>
</feature>
<feature type="compositionally biased region" description="Basic and acidic residues" evidence="2">
    <location>
        <begin position="267"/>
        <end position="291"/>
    </location>
</feature>